<dbReference type="EMBL" id="FPAI01000001">
    <property type="protein sequence ID" value="SFS37011.1"/>
    <property type="molecule type" value="Genomic_DNA"/>
</dbReference>
<dbReference type="PANTHER" id="PTHR42678">
    <property type="entry name" value="AMIDASE"/>
    <property type="match status" value="1"/>
</dbReference>
<dbReference type="PANTHER" id="PTHR42678:SF34">
    <property type="entry name" value="OS04G0183300 PROTEIN"/>
    <property type="match status" value="1"/>
</dbReference>
<name>A0A1I6PA14_9BACI</name>
<dbReference type="Proteomes" id="UP000321773">
    <property type="component" value="Unassembled WGS sequence"/>
</dbReference>
<dbReference type="Proteomes" id="UP000199139">
    <property type="component" value="Unassembled WGS sequence"/>
</dbReference>
<protein>
    <submittedName>
        <fullName evidence="3">Amidase</fullName>
    </submittedName>
</protein>
<dbReference type="Pfam" id="PF01425">
    <property type="entry name" value="Amidase"/>
    <property type="match status" value="1"/>
</dbReference>
<evidence type="ECO:0000313" key="5">
    <source>
        <dbReference type="Proteomes" id="UP000321773"/>
    </source>
</evidence>
<reference evidence="3 4" key="1">
    <citation type="submission" date="2016-10" db="EMBL/GenBank/DDBJ databases">
        <authorList>
            <person name="de Groot N.N."/>
        </authorList>
    </citation>
    <scope>NUCLEOTIDE SEQUENCE [LARGE SCALE GENOMIC DNA]</scope>
    <source>
        <strain evidence="3 4">DSM 17074</strain>
    </source>
</reference>
<organism evidence="3 4">
    <name type="scientific">Halolactibacillus miurensis</name>
    <dbReference type="NCBI Taxonomy" id="306541"/>
    <lineage>
        <taxon>Bacteria</taxon>
        <taxon>Bacillati</taxon>
        <taxon>Bacillota</taxon>
        <taxon>Bacilli</taxon>
        <taxon>Bacillales</taxon>
        <taxon>Bacillaceae</taxon>
        <taxon>Halolactibacillus</taxon>
    </lineage>
</organism>
<keyword evidence="5" id="KW-1185">Reference proteome</keyword>
<dbReference type="EMBL" id="BJWJ01000001">
    <property type="protein sequence ID" value="GEM03026.1"/>
    <property type="molecule type" value="Genomic_DNA"/>
</dbReference>
<dbReference type="InterPro" id="IPR023631">
    <property type="entry name" value="Amidase_dom"/>
</dbReference>
<accession>A0A1I6PA14</accession>
<evidence type="ECO:0000313" key="3">
    <source>
        <dbReference type="EMBL" id="SFS37011.1"/>
    </source>
</evidence>
<evidence type="ECO:0000313" key="2">
    <source>
        <dbReference type="EMBL" id="GEM03026.1"/>
    </source>
</evidence>
<reference evidence="2 5" key="2">
    <citation type="submission" date="2019-07" db="EMBL/GenBank/DDBJ databases">
        <title>Whole genome shotgun sequence of Halolactibacillus miurensis NBRC 100873.</title>
        <authorList>
            <person name="Hosoyama A."/>
            <person name="Uohara A."/>
            <person name="Ohji S."/>
            <person name="Ichikawa N."/>
        </authorList>
    </citation>
    <scope>NUCLEOTIDE SEQUENCE [LARGE SCALE GENOMIC DNA]</scope>
    <source>
        <strain evidence="2 5">NBRC 100873</strain>
    </source>
</reference>
<evidence type="ECO:0000313" key="4">
    <source>
        <dbReference type="Proteomes" id="UP000199139"/>
    </source>
</evidence>
<dbReference type="SUPFAM" id="SSF75304">
    <property type="entry name" value="Amidase signature (AS) enzymes"/>
    <property type="match status" value="1"/>
</dbReference>
<gene>
    <name evidence="2" type="primary">gatA</name>
    <name evidence="2" type="ORF">HMI01_00140</name>
    <name evidence="3" type="ORF">SAMN05421668_101296</name>
</gene>
<dbReference type="Gene3D" id="3.90.1300.10">
    <property type="entry name" value="Amidase signature (AS) domain"/>
    <property type="match status" value="1"/>
</dbReference>
<dbReference type="STRING" id="306541.SAMN05421668_101296"/>
<proteinExistence type="predicted"/>
<feature type="domain" description="Amidase" evidence="1">
    <location>
        <begin position="74"/>
        <end position="427"/>
    </location>
</feature>
<dbReference type="OrthoDB" id="9811471at2"/>
<dbReference type="AlphaFoldDB" id="A0A1I6PA14"/>
<evidence type="ECO:0000259" key="1">
    <source>
        <dbReference type="Pfam" id="PF01425"/>
    </source>
</evidence>
<dbReference type="InterPro" id="IPR036928">
    <property type="entry name" value="AS_sf"/>
</dbReference>
<dbReference type="RefSeq" id="WP_089852756.1">
    <property type="nucleotide sequence ID" value="NZ_BJWJ01000001.1"/>
</dbReference>
<sequence length="486" mass="53785">MSFNSTDYLHDQINKQYHQQPKLTRLVSMLGEFLPLESNITDDVIKQIITSDIDTLQTLVKQQRVSYADIATVFYNRAILHKDYHAVMSLNHAVVEEAKQCEYSDDHDPLYGIPVLIKDNVSTTDLPTTAGAVRLKDFYPNQDAEIIQSLKNKGALILGKTNLSEWANFMTTDSANGFSARGGQTMNPFGDYDVGGSSSGSAVAVTLGLSTVAVGTETAGSVIYPASQNGVVGLKPTLGTVSQAGIIPIAEAHDTAGPMARNVKDCFYLFQAMTTITETLDHHTRALTDYQFGFINDAKIKEAYRDEDDTLLAHVQDDLIQRDVAVQDIAIDPSAYRIDITDVLEYQFNEGVRNFFKDEKEPLTLRDIYQFNQTDAANYAPYGQDLIKQAMETKLTKETVDQMVSTHQKIAIKALDQAFQTVDVLVTLSNYATTLYAASGYPALTIPGLKRKSGEPVGVTFIMKANQDVELLHVGQQIEKNRLRIK</sequence>